<proteinExistence type="predicted"/>
<protein>
    <submittedName>
        <fullName evidence="8">Ferredoxin</fullName>
    </submittedName>
</protein>
<sequence>MPVDVNLALCNGCPGASEPPCMRVCPGDLLYRGENGIRLRDPRRCWDCAACIKVCPREALAMYLPVSLGGRGARLKARALAGQTRWRCIYPDGKEEVFELPAVKQE</sequence>
<dbReference type="OrthoDB" id="9807879at2"/>
<dbReference type="GO" id="GO:0046872">
    <property type="term" value="F:metal ion binding"/>
    <property type="evidence" value="ECO:0007669"/>
    <property type="project" value="UniProtKB-KW"/>
</dbReference>
<feature type="domain" description="4Fe-4S ferredoxin-type" evidence="7">
    <location>
        <begin position="36"/>
        <end position="65"/>
    </location>
</feature>
<comment type="caution">
    <text evidence="8">The sequence shown here is derived from an EMBL/GenBank/DDBJ whole genome shotgun (WGS) entry which is preliminary data.</text>
</comment>
<dbReference type="SUPFAM" id="SSF54862">
    <property type="entry name" value="4Fe-4S ferredoxins"/>
    <property type="match status" value="1"/>
</dbReference>
<dbReference type="Gene3D" id="3.30.70.20">
    <property type="match status" value="1"/>
</dbReference>
<dbReference type="InterPro" id="IPR017896">
    <property type="entry name" value="4Fe4S_Fe-S-bd"/>
</dbReference>
<evidence type="ECO:0000256" key="6">
    <source>
        <dbReference type="ARBA" id="ARBA00023014"/>
    </source>
</evidence>
<dbReference type="Pfam" id="PF13187">
    <property type="entry name" value="Fer4_9"/>
    <property type="match status" value="1"/>
</dbReference>
<evidence type="ECO:0000313" key="9">
    <source>
        <dbReference type="Proteomes" id="UP000197032"/>
    </source>
</evidence>
<dbReference type="RefSeq" id="WP_088554664.1">
    <property type="nucleotide sequence ID" value="NZ_BDGJ01000164.1"/>
</dbReference>
<keyword evidence="1" id="KW-0813">Transport</keyword>
<organism evidence="8 9">
    <name type="scientific">Calderihabitans maritimus</name>
    <dbReference type="NCBI Taxonomy" id="1246530"/>
    <lineage>
        <taxon>Bacteria</taxon>
        <taxon>Bacillati</taxon>
        <taxon>Bacillota</taxon>
        <taxon>Clostridia</taxon>
        <taxon>Neomoorellales</taxon>
        <taxon>Calderihabitantaceae</taxon>
        <taxon>Calderihabitans</taxon>
    </lineage>
</organism>
<evidence type="ECO:0000256" key="1">
    <source>
        <dbReference type="ARBA" id="ARBA00022448"/>
    </source>
</evidence>
<reference evidence="9" key="1">
    <citation type="journal article" date="2017" name="Appl. Environ. Microbiol.">
        <title>Genomic Analysis of Calderihabitans maritimus KKC1, a Thermophilic, Hydrogenogenic, Carboxydotrophic Bacterium Isolated from Marine Sediment.</title>
        <authorList>
            <person name="Omae K."/>
            <person name="Yoneda Y."/>
            <person name="Fukuyama Y."/>
            <person name="Yoshida T."/>
            <person name="Sako Y."/>
        </authorList>
    </citation>
    <scope>NUCLEOTIDE SEQUENCE [LARGE SCALE GENOMIC DNA]</scope>
    <source>
        <strain evidence="9">KKC1</strain>
    </source>
</reference>
<keyword evidence="3" id="KW-0479">Metal-binding</keyword>
<dbReference type="PROSITE" id="PS51379">
    <property type="entry name" value="4FE4S_FER_2"/>
    <property type="match status" value="2"/>
</dbReference>
<evidence type="ECO:0000256" key="2">
    <source>
        <dbReference type="ARBA" id="ARBA00022485"/>
    </source>
</evidence>
<dbReference type="GO" id="GO:0051539">
    <property type="term" value="F:4 iron, 4 sulfur cluster binding"/>
    <property type="evidence" value="ECO:0007669"/>
    <property type="project" value="UniProtKB-KW"/>
</dbReference>
<keyword evidence="2" id="KW-0004">4Fe-4S</keyword>
<dbReference type="PROSITE" id="PS00198">
    <property type="entry name" value="4FE4S_FER_1"/>
    <property type="match status" value="1"/>
</dbReference>
<accession>A0A1Z5HVX7</accession>
<dbReference type="InterPro" id="IPR017900">
    <property type="entry name" value="4Fe4S_Fe_S_CS"/>
</dbReference>
<gene>
    <name evidence="8" type="ORF">KKC1_26890</name>
</gene>
<dbReference type="PANTHER" id="PTHR42859">
    <property type="entry name" value="OXIDOREDUCTASE"/>
    <property type="match status" value="1"/>
</dbReference>
<evidence type="ECO:0000256" key="3">
    <source>
        <dbReference type="ARBA" id="ARBA00022723"/>
    </source>
</evidence>
<dbReference type="AlphaFoldDB" id="A0A1Z5HVX7"/>
<dbReference type="InterPro" id="IPR050294">
    <property type="entry name" value="RnfB_subfamily"/>
</dbReference>
<dbReference type="EMBL" id="BDGJ01000164">
    <property type="protein sequence ID" value="GAW93558.1"/>
    <property type="molecule type" value="Genomic_DNA"/>
</dbReference>
<keyword evidence="9" id="KW-1185">Reference proteome</keyword>
<evidence type="ECO:0000256" key="4">
    <source>
        <dbReference type="ARBA" id="ARBA00022982"/>
    </source>
</evidence>
<name>A0A1Z5HVX7_9FIRM</name>
<keyword evidence="4" id="KW-0249">Electron transport</keyword>
<evidence type="ECO:0000259" key="7">
    <source>
        <dbReference type="PROSITE" id="PS51379"/>
    </source>
</evidence>
<keyword evidence="6" id="KW-0411">Iron-sulfur</keyword>
<keyword evidence="5" id="KW-0408">Iron</keyword>
<dbReference type="PANTHER" id="PTHR42859:SF10">
    <property type="entry name" value="DIMETHYLSULFOXIDE REDUCTASE CHAIN B"/>
    <property type="match status" value="1"/>
</dbReference>
<evidence type="ECO:0000256" key="5">
    <source>
        <dbReference type="ARBA" id="ARBA00023004"/>
    </source>
</evidence>
<evidence type="ECO:0000313" key="8">
    <source>
        <dbReference type="EMBL" id="GAW93558.1"/>
    </source>
</evidence>
<feature type="domain" description="4Fe-4S ferredoxin-type" evidence="7">
    <location>
        <begin position="1"/>
        <end position="35"/>
    </location>
</feature>
<dbReference type="Proteomes" id="UP000197032">
    <property type="component" value="Unassembled WGS sequence"/>
</dbReference>